<sequence>MPSLCAYPCFQTHRARQIIRASLPAEHAHLRALNRKTGFWAPFVPPGGSNAPSTSSLTGAPHDFPYTFAADQCSPSPRNALNDDFSRLNSPDLPSAAHPYDVPGEYATFDGGDGGDSGGRGGAGPGGPGGSGWDEDDPYWPLRPDGAHAMRWWTFAFAAITGAGGLLASLSTGALAPLHVAGAASAVLVLSGAAMSDMDTGLGALGVKAAWAVCGLLALKEAAGLWQPKRSRQPPGLGIHGFTALLMCLGYMVTDMSALGEHALPANPGSVFKSPDIAYRSRVWQEWGYGQVQMRV</sequence>
<name>A0A9W6BST4_9CHLO</name>
<reference evidence="2 3" key="1">
    <citation type="journal article" date="2023" name="Commun. Biol.">
        <title>Reorganization of the ancestral sex-determining regions during the evolution of trioecy in Pleodorina starrii.</title>
        <authorList>
            <person name="Takahashi K."/>
            <person name="Suzuki S."/>
            <person name="Kawai-Toyooka H."/>
            <person name="Yamamoto K."/>
            <person name="Hamaji T."/>
            <person name="Ootsuki R."/>
            <person name="Yamaguchi H."/>
            <person name="Kawachi M."/>
            <person name="Higashiyama T."/>
            <person name="Nozaki H."/>
        </authorList>
    </citation>
    <scope>NUCLEOTIDE SEQUENCE [LARGE SCALE GENOMIC DNA]</scope>
    <source>
        <strain evidence="2 3">NIES-4479</strain>
    </source>
</reference>
<proteinExistence type="predicted"/>
<dbReference type="OrthoDB" id="548643at2759"/>
<evidence type="ECO:0000256" key="1">
    <source>
        <dbReference type="SAM" id="MobiDB-lite"/>
    </source>
</evidence>
<dbReference type="EMBL" id="BRXU01000018">
    <property type="protein sequence ID" value="GLC57310.1"/>
    <property type="molecule type" value="Genomic_DNA"/>
</dbReference>
<accession>A0A9W6BST4</accession>
<feature type="region of interest" description="Disordered" evidence="1">
    <location>
        <begin position="104"/>
        <end position="139"/>
    </location>
</feature>
<evidence type="ECO:0000313" key="2">
    <source>
        <dbReference type="EMBL" id="GLC57310.1"/>
    </source>
</evidence>
<gene>
    <name evidence="2" type="primary">PLEST007961</name>
    <name evidence="2" type="ORF">PLESTB_001210300</name>
</gene>
<protein>
    <submittedName>
        <fullName evidence="2">Uncharacterized protein</fullName>
    </submittedName>
</protein>
<dbReference type="AlphaFoldDB" id="A0A9W6BST4"/>
<comment type="caution">
    <text evidence="2">The sequence shown here is derived from an EMBL/GenBank/DDBJ whole genome shotgun (WGS) entry which is preliminary data.</text>
</comment>
<organism evidence="2 3">
    <name type="scientific">Pleodorina starrii</name>
    <dbReference type="NCBI Taxonomy" id="330485"/>
    <lineage>
        <taxon>Eukaryota</taxon>
        <taxon>Viridiplantae</taxon>
        <taxon>Chlorophyta</taxon>
        <taxon>core chlorophytes</taxon>
        <taxon>Chlorophyceae</taxon>
        <taxon>CS clade</taxon>
        <taxon>Chlamydomonadales</taxon>
        <taxon>Volvocaceae</taxon>
        <taxon>Pleodorina</taxon>
    </lineage>
</organism>
<feature type="compositionally biased region" description="Gly residues" evidence="1">
    <location>
        <begin position="111"/>
        <end position="132"/>
    </location>
</feature>
<evidence type="ECO:0000313" key="3">
    <source>
        <dbReference type="Proteomes" id="UP001165080"/>
    </source>
</evidence>
<keyword evidence="3" id="KW-1185">Reference proteome</keyword>
<dbReference type="Proteomes" id="UP001165080">
    <property type="component" value="Unassembled WGS sequence"/>
</dbReference>